<dbReference type="Pfam" id="PF00288">
    <property type="entry name" value="GHMP_kinases_N"/>
    <property type="match status" value="1"/>
</dbReference>
<sequence length="1035" mass="111104">MTGTPHGNDTASTLSGVSAKARRLYAARIANTASAQPWWTSVILTASSKRQADRYEWEIQRRAEAGKIPGNVTYLVVPDFADQRIGSGGATLNALRGWITRTLFRNGSALPGDLTDWWQSQRVLMIHAGGDSRRLPQYSLSGKLFSAVPVTTPWGEASTVFDEMMALSTAWVERLSSGLVVGSGDVILTFDAAEVDWSRAGVSGVAMLQPAVTGTQHGVYVTNDQGRIYAFLQKPSLSELSASGGLLKNDQVALDTGLMRFAPETAARLTRLAGVTEADGVIALGPGVIDGSLDGGKPVAIDLYEHVTMALTGQWTPGEHDAPALHALAGALKETPFWCSVVSGDFTHIGTTALFRELMTGEAAFREIYTVQQQLGVTRQSGVRSAGVVIDSVLSGGADLGAGTVVIECHLESHVRAASGSVLHGLDAISGTLDIPEDTVIHQLPVELPSGQRGVVIRAYGVEDDAKMSVARGKATWFGRPMLAELEALGLAPEVVWPDLPREEWTLWNAHLFPVTTVDQAWACARWMLRLPSGYSAAEWSRHELLSLGAGAQYADGAALEAARSRRLKATWRVLALTLVDSGADIRPLLANAPGIAALSETGGALNLRAREMETRAPTESAARYYAASLFLGQAGLVDEAGESRSAAFRLVEQAVQSGAYPRHQTASREWRLKQVTVEGPARIDLGGGWSDTPPFCLDWGGTVLNIAVLLGGAHPIRTTIRRISEPVVRCVSDEEGLEAEYRNNEELLHPPCPGDPFSIPRTALCMTGLFSREGSLTSVVERLGGGIEIRSGVALPMGSGLGTSSILAATILRGLSEMLGVELNDQALSEQVMSLEQRMTTGGGWQDQAGGIFPGAKLAVTGPGLQQRIRVQPLLWSLERQQDFEQRVVLYYTGIQRVARDLLRQVVGRYLARETACVQVLHSIKTLAMEMAYAIQEGEWEHLGALLNRHWELNKTLDPNTANAPINSLLETARPFIHGAKLAGAGGGGFLMMVARDPGAAEELKTLLRTQDPQGGSVHDWSIAREGMRVSKMD</sequence>
<keyword evidence="2" id="KW-0547">Nucleotide-binding</keyword>
<evidence type="ECO:0000256" key="3">
    <source>
        <dbReference type="ARBA" id="ARBA00022777"/>
    </source>
</evidence>
<dbReference type="InterPro" id="IPR052203">
    <property type="entry name" value="GHMP_Kinase-Related"/>
</dbReference>
<dbReference type="PRINTS" id="PR00960">
    <property type="entry name" value="LMBPPROTEIN"/>
</dbReference>
<dbReference type="InterPro" id="IPR020568">
    <property type="entry name" value="Ribosomal_Su5_D2-typ_SF"/>
</dbReference>
<dbReference type="InterPro" id="IPR013750">
    <property type="entry name" value="GHMP_kinase_C_dom"/>
</dbReference>
<feature type="domain" description="GHMP kinase N-terminal" evidence="6">
    <location>
        <begin position="781"/>
        <end position="853"/>
    </location>
</feature>
<dbReference type="InterPro" id="IPR001174">
    <property type="entry name" value="HddA/FKP"/>
</dbReference>
<dbReference type="PANTHER" id="PTHR32463:SF0">
    <property type="entry name" value="L-FUCOSE KINASE"/>
    <property type="match status" value="1"/>
</dbReference>
<dbReference type="Gene3D" id="3.30.230.120">
    <property type="match status" value="1"/>
</dbReference>
<dbReference type="InterPro" id="IPR006204">
    <property type="entry name" value="GHMP_kinase_N_dom"/>
</dbReference>
<evidence type="ECO:0000256" key="2">
    <source>
        <dbReference type="ARBA" id="ARBA00022741"/>
    </source>
</evidence>
<dbReference type="InterPro" id="IPR036554">
    <property type="entry name" value="GHMP_kinase_C_sf"/>
</dbReference>
<feature type="domain" description="GDP-fucose pyrophosphorylase" evidence="7">
    <location>
        <begin position="116"/>
        <end position="516"/>
    </location>
</feature>
<dbReference type="eggNOG" id="COG2605">
    <property type="taxonomic scope" value="Bacteria"/>
</dbReference>
<evidence type="ECO:0000259" key="7">
    <source>
        <dbReference type="Pfam" id="PF07959"/>
    </source>
</evidence>
<proteinExistence type="inferred from homology"/>
<dbReference type="PANTHER" id="PTHR32463">
    <property type="entry name" value="L-FUCOSE KINASE"/>
    <property type="match status" value="1"/>
</dbReference>
<dbReference type="OrthoDB" id="9812992at2"/>
<reference evidence="9" key="1">
    <citation type="submission" date="2006-10" db="EMBL/GenBank/DDBJ databases">
        <title>Complete sequence of Solibacter usitatus Ellin6076.</title>
        <authorList>
            <consortium name="US DOE Joint Genome Institute"/>
            <person name="Copeland A."/>
            <person name="Lucas S."/>
            <person name="Lapidus A."/>
            <person name="Barry K."/>
            <person name="Detter J.C."/>
            <person name="Glavina del Rio T."/>
            <person name="Hammon N."/>
            <person name="Israni S."/>
            <person name="Dalin E."/>
            <person name="Tice H."/>
            <person name="Pitluck S."/>
            <person name="Thompson L.S."/>
            <person name="Brettin T."/>
            <person name="Bruce D."/>
            <person name="Han C."/>
            <person name="Tapia R."/>
            <person name="Gilna P."/>
            <person name="Schmutz J."/>
            <person name="Larimer F."/>
            <person name="Land M."/>
            <person name="Hauser L."/>
            <person name="Kyrpides N."/>
            <person name="Mikhailova N."/>
            <person name="Janssen P.H."/>
            <person name="Kuske C.R."/>
            <person name="Richardson P."/>
        </authorList>
    </citation>
    <scope>NUCLEOTIDE SEQUENCE</scope>
    <source>
        <strain evidence="9">Ellin6076</strain>
    </source>
</reference>
<dbReference type="KEGG" id="sus:Acid_0569"/>
<protein>
    <submittedName>
        <fullName evidence="9">L-fucokinase</fullName>
    </submittedName>
</protein>
<dbReference type="SUPFAM" id="SSF54211">
    <property type="entry name" value="Ribosomal protein S5 domain 2-like"/>
    <property type="match status" value="1"/>
</dbReference>
<organism evidence="9">
    <name type="scientific">Solibacter usitatus (strain Ellin6076)</name>
    <dbReference type="NCBI Taxonomy" id="234267"/>
    <lineage>
        <taxon>Bacteria</taxon>
        <taxon>Pseudomonadati</taxon>
        <taxon>Acidobacteriota</taxon>
        <taxon>Terriglobia</taxon>
        <taxon>Bryobacterales</taxon>
        <taxon>Solibacteraceae</taxon>
        <taxon>Candidatus Solibacter</taxon>
    </lineage>
</organism>
<dbReference type="InParanoid" id="Q02BJ1"/>
<keyword evidence="1" id="KW-0808">Transferase</keyword>
<name>Q02BJ1_SOLUE</name>
<evidence type="ECO:0000259" key="6">
    <source>
        <dbReference type="Pfam" id="PF00288"/>
    </source>
</evidence>
<accession>Q02BJ1</accession>
<dbReference type="NCBIfam" id="NF009948">
    <property type="entry name" value="PRK13412.1"/>
    <property type="match status" value="1"/>
</dbReference>
<dbReference type="GO" id="GO:0042352">
    <property type="term" value="P:GDP-L-fucose salvage"/>
    <property type="evidence" value="ECO:0007669"/>
    <property type="project" value="TreeGrafter"/>
</dbReference>
<evidence type="ECO:0000256" key="5">
    <source>
        <dbReference type="ARBA" id="ARBA00038121"/>
    </source>
</evidence>
<gene>
    <name evidence="9" type="ordered locus">Acid_0569</name>
</gene>
<dbReference type="Pfam" id="PF08544">
    <property type="entry name" value="GHMP_kinases_C"/>
    <property type="match status" value="1"/>
</dbReference>
<dbReference type="Pfam" id="PF07959">
    <property type="entry name" value="Fucose_pyrophosphorylase"/>
    <property type="match status" value="1"/>
</dbReference>
<dbReference type="AlphaFoldDB" id="Q02BJ1"/>
<dbReference type="SUPFAM" id="SSF55060">
    <property type="entry name" value="GHMP Kinase, C-terminal domain"/>
    <property type="match status" value="1"/>
</dbReference>
<feature type="domain" description="GHMP kinase C-terminal" evidence="8">
    <location>
        <begin position="932"/>
        <end position="1006"/>
    </location>
</feature>
<comment type="similarity">
    <text evidence="5">Belongs to the GHMP kinase family.</text>
</comment>
<evidence type="ECO:0000259" key="8">
    <source>
        <dbReference type="Pfam" id="PF08544"/>
    </source>
</evidence>
<dbReference type="STRING" id="234267.Acid_0569"/>
<evidence type="ECO:0000313" key="9">
    <source>
        <dbReference type="EMBL" id="ABJ81575.1"/>
    </source>
</evidence>
<dbReference type="GO" id="GO:0050201">
    <property type="term" value="F:fucokinase activity"/>
    <property type="evidence" value="ECO:0007669"/>
    <property type="project" value="TreeGrafter"/>
</dbReference>
<dbReference type="HOGENOM" id="CLU_006983_1_1_0"/>
<dbReference type="EMBL" id="CP000473">
    <property type="protein sequence ID" value="ABJ81575.1"/>
    <property type="molecule type" value="Genomic_DNA"/>
</dbReference>
<evidence type="ECO:0000256" key="4">
    <source>
        <dbReference type="ARBA" id="ARBA00022840"/>
    </source>
</evidence>
<dbReference type="InterPro" id="IPR012887">
    <property type="entry name" value="GDP_fucose_pyrophosphorylase"/>
</dbReference>
<keyword evidence="3 9" id="KW-0418">Kinase</keyword>
<dbReference type="eggNOG" id="COG1208">
    <property type="taxonomic scope" value="Bacteria"/>
</dbReference>
<dbReference type="GO" id="GO:0005524">
    <property type="term" value="F:ATP binding"/>
    <property type="evidence" value="ECO:0007669"/>
    <property type="project" value="UniProtKB-KW"/>
</dbReference>
<evidence type="ECO:0000256" key="1">
    <source>
        <dbReference type="ARBA" id="ARBA00022679"/>
    </source>
</evidence>
<keyword evidence="4" id="KW-0067">ATP-binding</keyword>